<organism evidence="1 2">
    <name type="scientific">Datura stramonium</name>
    <name type="common">Jimsonweed</name>
    <name type="synonym">Common thornapple</name>
    <dbReference type="NCBI Taxonomy" id="4076"/>
    <lineage>
        <taxon>Eukaryota</taxon>
        <taxon>Viridiplantae</taxon>
        <taxon>Streptophyta</taxon>
        <taxon>Embryophyta</taxon>
        <taxon>Tracheophyta</taxon>
        <taxon>Spermatophyta</taxon>
        <taxon>Magnoliopsida</taxon>
        <taxon>eudicotyledons</taxon>
        <taxon>Gunneridae</taxon>
        <taxon>Pentapetalae</taxon>
        <taxon>asterids</taxon>
        <taxon>lamiids</taxon>
        <taxon>Solanales</taxon>
        <taxon>Solanaceae</taxon>
        <taxon>Solanoideae</taxon>
        <taxon>Datureae</taxon>
        <taxon>Datura</taxon>
    </lineage>
</organism>
<feature type="non-terminal residue" evidence="1">
    <location>
        <position position="1"/>
    </location>
</feature>
<keyword evidence="2" id="KW-1185">Reference proteome</keyword>
<proteinExistence type="predicted"/>
<gene>
    <name evidence="1" type="ORF">HAX54_026626</name>
</gene>
<accession>A0ABS8V3G2</accession>
<name>A0ABS8V3G2_DATST</name>
<dbReference type="EMBL" id="JACEIK010003230">
    <property type="protein sequence ID" value="MCD9640891.1"/>
    <property type="molecule type" value="Genomic_DNA"/>
</dbReference>
<feature type="non-terminal residue" evidence="1">
    <location>
        <position position="55"/>
    </location>
</feature>
<evidence type="ECO:0000313" key="1">
    <source>
        <dbReference type="EMBL" id="MCD9640891.1"/>
    </source>
</evidence>
<comment type="caution">
    <text evidence="1">The sequence shown here is derived from an EMBL/GenBank/DDBJ whole genome shotgun (WGS) entry which is preliminary data.</text>
</comment>
<reference evidence="1 2" key="1">
    <citation type="journal article" date="2021" name="BMC Genomics">
        <title>Datura genome reveals duplications of psychoactive alkaloid biosynthetic genes and high mutation rate following tissue culture.</title>
        <authorList>
            <person name="Rajewski A."/>
            <person name="Carter-House D."/>
            <person name="Stajich J."/>
            <person name="Litt A."/>
        </authorList>
    </citation>
    <scope>NUCLEOTIDE SEQUENCE [LARGE SCALE GENOMIC DNA]</scope>
    <source>
        <strain evidence="1">AR-01</strain>
    </source>
</reference>
<sequence>ESCNTQKGLSTTFLGHQYDMFLIEPILFSEQSVFRTSVEGRASLAQGIPHEGGNE</sequence>
<evidence type="ECO:0000313" key="2">
    <source>
        <dbReference type="Proteomes" id="UP000823775"/>
    </source>
</evidence>
<protein>
    <submittedName>
        <fullName evidence="1">Uncharacterized protein</fullName>
    </submittedName>
</protein>
<dbReference type="Proteomes" id="UP000823775">
    <property type="component" value="Unassembled WGS sequence"/>
</dbReference>